<dbReference type="SUPFAM" id="SSF53474">
    <property type="entry name" value="alpha/beta-Hydrolases"/>
    <property type="match status" value="1"/>
</dbReference>
<dbReference type="EMBL" id="VCLA01000197">
    <property type="protein sequence ID" value="MQT05049.1"/>
    <property type="molecule type" value="Genomic_DNA"/>
</dbReference>
<dbReference type="OrthoDB" id="1434723at2"/>
<reference evidence="2 3" key="1">
    <citation type="submission" date="2019-05" db="EMBL/GenBank/DDBJ databases">
        <title>Comparative genomics and metabolomics analyses of clavulanic acid producing Streptomyces species provides insight into specialized metabolism and evolution of beta-lactam biosynthetic gene clusters.</title>
        <authorList>
            <person name="Moore M.A."/>
            <person name="Cruz-Morales P."/>
            <person name="Barona Gomez F."/>
            <person name="Kapil T."/>
        </authorList>
    </citation>
    <scope>NUCLEOTIDE SEQUENCE [LARGE SCALE GENOMIC DNA]</scope>
    <source>
        <strain evidence="2 3">NRRL 5741</strain>
    </source>
</reference>
<name>A0A646KRT5_STRJU</name>
<sequence>MSAPRGPGSGENAAHQRVLAGPRGRHGRASRTAAGSAAAPAAARQVGLARRVDVREDIATLTVPTLVVVTTADAMVPPALQRQLAAAIGDDRGAAVFGTFTLRSVRLGKAATSPFAVLSRVHDGRIAYMQYMEDTFATALTFRSGGAWTIEADPDTDERIEV</sequence>
<dbReference type="SUPFAM" id="SSF54427">
    <property type="entry name" value="NTF2-like"/>
    <property type="match status" value="1"/>
</dbReference>
<organism evidence="2 3">
    <name type="scientific">Streptomyces jumonjinensis</name>
    <dbReference type="NCBI Taxonomy" id="1945"/>
    <lineage>
        <taxon>Bacteria</taxon>
        <taxon>Bacillati</taxon>
        <taxon>Actinomycetota</taxon>
        <taxon>Actinomycetes</taxon>
        <taxon>Kitasatosporales</taxon>
        <taxon>Streptomycetaceae</taxon>
        <taxon>Streptomyces</taxon>
    </lineage>
</organism>
<keyword evidence="3" id="KW-1185">Reference proteome</keyword>
<dbReference type="RefSeq" id="WP_153526297.1">
    <property type="nucleotide sequence ID" value="NZ_JBEPDZ010000002.1"/>
</dbReference>
<dbReference type="InterPro" id="IPR029058">
    <property type="entry name" value="AB_hydrolase_fold"/>
</dbReference>
<evidence type="ECO:0000256" key="1">
    <source>
        <dbReference type="SAM" id="MobiDB-lite"/>
    </source>
</evidence>
<accession>A0A646KRT5</accession>
<dbReference type="AlphaFoldDB" id="A0A646KRT5"/>
<comment type="caution">
    <text evidence="2">The sequence shown here is derived from an EMBL/GenBank/DDBJ whole genome shotgun (WGS) entry which is preliminary data.</text>
</comment>
<dbReference type="InterPro" id="IPR032710">
    <property type="entry name" value="NTF2-like_dom_sf"/>
</dbReference>
<dbReference type="Proteomes" id="UP000419138">
    <property type="component" value="Unassembled WGS sequence"/>
</dbReference>
<gene>
    <name evidence="2" type="ORF">FF041_34415</name>
</gene>
<evidence type="ECO:0000313" key="2">
    <source>
        <dbReference type="EMBL" id="MQT05049.1"/>
    </source>
</evidence>
<evidence type="ECO:0000313" key="3">
    <source>
        <dbReference type="Proteomes" id="UP000419138"/>
    </source>
</evidence>
<protein>
    <submittedName>
        <fullName evidence="2">Uncharacterized protein</fullName>
    </submittedName>
</protein>
<proteinExistence type="predicted"/>
<feature type="region of interest" description="Disordered" evidence="1">
    <location>
        <begin position="1"/>
        <end position="38"/>
    </location>
</feature>
<dbReference type="Gene3D" id="3.10.450.50">
    <property type="match status" value="1"/>
</dbReference>